<feature type="compositionally biased region" description="Gly residues" evidence="1">
    <location>
        <begin position="80"/>
        <end position="96"/>
    </location>
</feature>
<feature type="region of interest" description="Disordered" evidence="1">
    <location>
        <begin position="183"/>
        <end position="202"/>
    </location>
</feature>
<evidence type="ECO:0000256" key="1">
    <source>
        <dbReference type="SAM" id="MobiDB-lite"/>
    </source>
</evidence>
<evidence type="ECO:0000313" key="2">
    <source>
        <dbReference type="EMBL" id="RCV07199.1"/>
    </source>
</evidence>
<dbReference type="EMBL" id="CM003528">
    <property type="protein sequence ID" value="RCV07199.1"/>
    <property type="molecule type" value="Genomic_DNA"/>
</dbReference>
<gene>
    <name evidence="2" type="ORF">SETIT_1G225600v2</name>
</gene>
<reference evidence="2" key="2">
    <citation type="submission" date="2015-07" db="EMBL/GenBank/DDBJ databases">
        <authorList>
            <person name="Noorani M."/>
        </authorList>
    </citation>
    <scope>NUCLEOTIDE SEQUENCE</scope>
    <source>
        <strain evidence="2">Yugu1</strain>
    </source>
</reference>
<reference evidence="2" key="1">
    <citation type="journal article" date="2012" name="Nat. Biotechnol.">
        <title>Reference genome sequence of the model plant Setaria.</title>
        <authorList>
            <person name="Bennetzen J.L."/>
            <person name="Schmutz J."/>
            <person name="Wang H."/>
            <person name="Percifield R."/>
            <person name="Hawkins J."/>
            <person name="Pontaroli A.C."/>
            <person name="Estep M."/>
            <person name="Feng L."/>
            <person name="Vaughn J.N."/>
            <person name="Grimwood J."/>
            <person name="Jenkins J."/>
            <person name="Barry K."/>
            <person name="Lindquist E."/>
            <person name="Hellsten U."/>
            <person name="Deshpande S."/>
            <person name="Wang X."/>
            <person name="Wu X."/>
            <person name="Mitros T."/>
            <person name="Triplett J."/>
            <person name="Yang X."/>
            <person name="Ye C.Y."/>
            <person name="Mauro-Herrera M."/>
            <person name="Wang L."/>
            <person name="Li P."/>
            <person name="Sharma M."/>
            <person name="Sharma R."/>
            <person name="Ronald P.C."/>
            <person name="Panaud O."/>
            <person name="Kellogg E.A."/>
            <person name="Brutnell T.P."/>
            <person name="Doust A.N."/>
            <person name="Tuskan G.A."/>
            <person name="Rokhsar D."/>
            <person name="Devos K.M."/>
        </authorList>
    </citation>
    <scope>NUCLEOTIDE SEQUENCE [LARGE SCALE GENOMIC DNA]</scope>
    <source>
        <strain evidence="2">Yugu1</strain>
    </source>
</reference>
<protein>
    <submittedName>
        <fullName evidence="2">Uncharacterized protein</fullName>
    </submittedName>
</protein>
<sequence>MPRRRKPIRNTLPGEAHGGSLLSSSAVCCGPLFSCIYGFSGETMRALPFPTCLLHTDDTEPPPPSPLPVRRLRLGRRPHGAGGGCSGRAGARGAGGADPAPSACTSHCTIPSYFDQELDAPVDVLVDQVEQPSLPVPTPLVEEGVLVEPALVEQGEQTPPPLLAPLMEDVLVDQVEQPSLPIPASLVQHSPPPARRSAALTSARSSTTHCCITKRAIHNWEPYA</sequence>
<proteinExistence type="predicted"/>
<dbReference type="AlphaFoldDB" id="A0A368PNH1"/>
<organism evidence="2">
    <name type="scientific">Setaria italica</name>
    <name type="common">Foxtail millet</name>
    <name type="synonym">Panicum italicum</name>
    <dbReference type="NCBI Taxonomy" id="4555"/>
    <lineage>
        <taxon>Eukaryota</taxon>
        <taxon>Viridiplantae</taxon>
        <taxon>Streptophyta</taxon>
        <taxon>Embryophyta</taxon>
        <taxon>Tracheophyta</taxon>
        <taxon>Spermatophyta</taxon>
        <taxon>Magnoliopsida</taxon>
        <taxon>Liliopsida</taxon>
        <taxon>Poales</taxon>
        <taxon>Poaceae</taxon>
        <taxon>PACMAD clade</taxon>
        <taxon>Panicoideae</taxon>
        <taxon>Panicodae</taxon>
        <taxon>Paniceae</taxon>
        <taxon>Cenchrinae</taxon>
        <taxon>Setaria</taxon>
    </lineage>
</organism>
<feature type="region of interest" description="Disordered" evidence="1">
    <location>
        <begin position="79"/>
        <end position="100"/>
    </location>
</feature>
<accession>A0A368PNH1</accession>
<name>A0A368PNH1_SETIT</name>